<evidence type="ECO:0000256" key="1">
    <source>
        <dbReference type="SAM" id="MobiDB-lite"/>
    </source>
</evidence>
<accession>A0A081NF15</accession>
<feature type="region of interest" description="Disordered" evidence="1">
    <location>
        <begin position="469"/>
        <end position="531"/>
    </location>
</feature>
<feature type="region of interest" description="Disordered" evidence="1">
    <location>
        <begin position="327"/>
        <end position="354"/>
    </location>
</feature>
<feature type="compositionally biased region" description="Polar residues" evidence="1">
    <location>
        <begin position="330"/>
        <end position="352"/>
    </location>
</feature>
<proteinExistence type="predicted"/>
<reference evidence="2 3" key="1">
    <citation type="submission" date="2014-06" db="EMBL/GenBank/DDBJ databases">
        <title>Whole Genome Sequences of Three Symbiotic Endozoicomonas Bacteria.</title>
        <authorList>
            <person name="Neave M.J."/>
            <person name="Apprill A."/>
            <person name="Voolstra C.R."/>
        </authorList>
    </citation>
    <scope>NUCLEOTIDE SEQUENCE [LARGE SCALE GENOMIC DNA]</scope>
    <source>
        <strain evidence="2 3">DSM 25634</strain>
    </source>
</reference>
<sequence length="586" mass="64588">MRGNSYFIPQQTPQPIQARDQILGDNPSSEPVKHSRPGSSATGSGVSQRSTNTGSPDSKQQSPVEVNVGSPESWLQRQNQAVFSNRNSDSEGAVRRRGRGRTYQCRALDSASPSSDAPQQMHFDVTVMPGEKEGTTVTRTQYTRIHPVPDHKTYDNLGFSSMELLQVLYVEDAKESNDADEMLQSLIEGDENEPVTDIEQYSEEQVRALEEFRRRARRALVQHHGEYIDGLWGISCGWAMDALYDIATGTMSMEMTHSDHNPILLVPILLNQVPEVLVAGLQNLQVPVELLAGLNVVAPVVPPAQIPLAPAPALQPVHDYENVPLEANVGTGSESNPTVSSNEAGQTPTDGTGVNPVAQYDQVALDTTDEGQTIVGPWDLLTGNDPMTSVRRRGYELMQMALRNDDATQDRDYQLSRVRLEIRNNSRMIPDRAQRLALLERFEKALNGEIFEFRLWGINVVPKTCKEGAGENNFKRDDEDPDSSGAGGTGRRTAPEKSRNRERNGGYFVWQPSGQPSGQSNTTEHRSSTQGVLSLVAPSMPKINGSGDMRIYFLNKTAEGLMTGKNDLFGGIEKKIGVYWLNNLSQ</sequence>
<feature type="compositionally biased region" description="Basic and acidic residues" evidence="1">
    <location>
        <begin position="469"/>
        <end position="478"/>
    </location>
</feature>
<protein>
    <submittedName>
        <fullName evidence="2">Uncharacterized protein</fullName>
    </submittedName>
</protein>
<name>A0A081NF15_9GAMM</name>
<feature type="compositionally biased region" description="Polar residues" evidence="1">
    <location>
        <begin position="512"/>
        <end position="531"/>
    </location>
</feature>
<dbReference type="Proteomes" id="UP000028073">
    <property type="component" value="Unassembled WGS sequence"/>
</dbReference>
<feature type="compositionally biased region" description="Polar residues" evidence="1">
    <location>
        <begin position="37"/>
        <end position="64"/>
    </location>
</feature>
<feature type="region of interest" description="Disordered" evidence="1">
    <location>
        <begin position="1"/>
        <end position="102"/>
    </location>
</feature>
<dbReference type="EMBL" id="JOKH01000003">
    <property type="protein sequence ID" value="KEQ17038.1"/>
    <property type="molecule type" value="Genomic_DNA"/>
</dbReference>
<dbReference type="AlphaFoldDB" id="A0A081NF15"/>
<evidence type="ECO:0000313" key="2">
    <source>
        <dbReference type="EMBL" id="KEQ17038.1"/>
    </source>
</evidence>
<organism evidence="2 3">
    <name type="scientific">Endozoicomonas numazuensis</name>
    <dbReference type="NCBI Taxonomy" id="1137799"/>
    <lineage>
        <taxon>Bacteria</taxon>
        <taxon>Pseudomonadati</taxon>
        <taxon>Pseudomonadota</taxon>
        <taxon>Gammaproteobacteria</taxon>
        <taxon>Oceanospirillales</taxon>
        <taxon>Endozoicomonadaceae</taxon>
        <taxon>Endozoicomonas</taxon>
    </lineage>
</organism>
<keyword evidence="3" id="KW-1185">Reference proteome</keyword>
<gene>
    <name evidence="2" type="ORF">GZ78_14115</name>
</gene>
<evidence type="ECO:0000313" key="3">
    <source>
        <dbReference type="Proteomes" id="UP000028073"/>
    </source>
</evidence>
<feature type="compositionally biased region" description="Polar residues" evidence="1">
    <location>
        <begin position="73"/>
        <end position="87"/>
    </location>
</feature>
<comment type="caution">
    <text evidence="2">The sequence shown here is derived from an EMBL/GenBank/DDBJ whole genome shotgun (WGS) entry which is preliminary data.</text>
</comment>
<feature type="compositionally biased region" description="Basic and acidic residues" evidence="1">
    <location>
        <begin position="493"/>
        <end position="504"/>
    </location>
</feature>